<accession>A0A9Q0S4D7</accession>
<dbReference type="OrthoDB" id="7791091at2759"/>
<gene>
    <name evidence="1" type="ORF">Bhyg_08475</name>
</gene>
<reference evidence="1" key="1">
    <citation type="submission" date="2022-07" db="EMBL/GenBank/DDBJ databases">
        <authorList>
            <person name="Trinca V."/>
            <person name="Uliana J.V.C."/>
            <person name="Torres T.T."/>
            <person name="Ward R.J."/>
            <person name="Monesi N."/>
        </authorList>
    </citation>
    <scope>NUCLEOTIDE SEQUENCE</scope>
    <source>
        <strain evidence="1">HSMRA1968</strain>
        <tissue evidence="1">Whole embryos</tissue>
    </source>
</reference>
<protein>
    <submittedName>
        <fullName evidence="1">Uncharacterized protein</fullName>
    </submittedName>
</protein>
<proteinExistence type="predicted"/>
<dbReference type="EMBL" id="WJQU01000002">
    <property type="protein sequence ID" value="KAJ6643513.1"/>
    <property type="molecule type" value="Genomic_DNA"/>
</dbReference>
<comment type="caution">
    <text evidence="1">The sequence shown here is derived from an EMBL/GenBank/DDBJ whole genome shotgun (WGS) entry which is preliminary data.</text>
</comment>
<name>A0A9Q0S4D7_9DIPT</name>
<sequence length="134" mass="15412">MPLQRLVKKNINFPDTEEHCRDLCNETNLICDCDNIAILLNAKNEVVRSGVLRREAMRYIHGKEYEPGIKISILQKENPMSKITNAKPQRLTSVEGPRSFDYFGTVLRHVIDAPKVCPPGYKLDKKGRCQPIYR</sequence>
<organism evidence="1 2">
    <name type="scientific">Pseudolycoriella hygida</name>
    <dbReference type="NCBI Taxonomy" id="35572"/>
    <lineage>
        <taxon>Eukaryota</taxon>
        <taxon>Metazoa</taxon>
        <taxon>Ecdysozoa</taxon>
        <taxon>Arthropoda</taxon>
        <taxon>Hexapoda</taxon>
        <taxon>Insecta</taxon>
        <taxon>Pterygota</taxon>
        <taxon>Neoptera</taxon>
        <taxon>Endopterygota</taxon>
        <taxon>Diptera</taxon>
        <taxon>Nematocera</taxon>
        <taxon>Sciaroidea</taxon>
        <taxon>Sciaridae</taxon>
        <taxon>Pseudolycoriella</taxon>
    </lineage>
</organism>
<evidence type="ECO:0000313" key="2">
    <source>
        <dbReference type="Proteomes" id="UP001151699"/>
    </source>
</evidence>
<dbReference type="AlphaFoldDB" id="A0A9Q0S4D7"/>
<keyword evidence="2" id="KW-1185">Reference proteome</keyword>
<dbReference type="Proteomes" id="UP001151699">
    <property type="component" value="Chromosome B"/>
</dbReference>
<evidence type="ECO:0000313" key="1">
    <source>
        <dbReference type="EMBL" id="KAJ6643513.1"/>
    </source>
</evidence>